<proteinExistence type="predicted"/>
<evidence type="ECO:0000256" key="2">
    <source>
        <dbReference type="SAM" id="Phobius"/>
    </source>
</evidence>
<dbReference type="RefSeq" id="WP_044983697.1">
    <property type="nucleotide sequence ID" value="NZ_CABLBR010000002.1"/>
</dbReference>
<evidence type="ECO:0008006" key="5">
    <source>
        <dbReference type="Google" id="ProtNLM"/>
    </source>
</evidence>
<sequence>MFAKDRERTRIQILLSTICHPVFLAVYGIAWYHLRALCRYGGRRSHLPVLAVCSLFFLVWMIVCIIRIVKKQRAGQPYPALSAAGRLWYTAALFTLCAVTGYFGWGIVKSAMPYQGKLSWVLEDAKNRRTIPLTHDNIFRDGIDGLLSDIREVTAMPGELYVANSVDLEFDSTGRILRLDTFLYGTDEDGAAESFLISYDRDKAENMTVHLNGAVDRQDEQEKLLAPLSSMLETIPLEQTVSRWKASRFGILYNGVRSWGTDISGIVYIDSDGDTKAAENAYCEIAGYTVSVYVPGEERSDVSPVRYVLADDLDAVPAEDPLSARESADTTGCAQKTENDEDVSMLDESRGYRLTVLDAAAGSRFYGLEMTEDGGNSWETLNQDPFGGETGVSAGISFLNETLGFIALSHSGGSLAELYRTEDGGATFERVTLPAVEVPLTGEEMYQPFDFPGMPYEEDGALYLEVGQGQDGDYNSGSSALYRSGDMGRTWTFVREAARDE</sequence>
<name>A0ABY5VJL5_9FIRM</name>
<accession>A0ABY5VJL5</accession>
<gene>
    <name evidence="3" type="ORF">NQ502_05965</name>
</gene>
<feature type="transmembrane region" description="Helical" evidence="2">
    <location>
        <begin position="87"/>
        <end position="108"/>
    </location>
</feature>
<feature type="transmembrane region" description="Helical" evidence="2">
    <location>
        <begin position="46"/>
        <end position="66"/>
    </location>
</feature>
<organism evidence="3 4">
    <name type="scientific">Ruminococcus gauvreauii</name>
    <dbReference type="NCBI Taxonomy" id="438033"/>
    <lineage>
        <taxon>Bacteria</taxon>
        <taxon>Bacillati</taxon>
        <taxon>Bacillota</taxon>
        <taxon>Clostridia</taxon>
        <taxon>Eubacteriales</taxon>
        <taxon>Oscillospiraceae</taxon>
        <taxon>Ruminococcus</taxon>
    </lineage>
</organism>
<dbReference type="SUPFAM" id="SSF110296">
    <property type="entry name" value="Oligoxyloglucan reducing end-specific cellobiohydrolase"/>
    <property type="match status" value="1"/>
</dbReference>
<keyword evidence="2" id="KW-0472">Membrane</keyword>
<keyword evidence="2" id="KW-1133">Transmembrane helix</keyword>
<dbReference type="Proteomes" id="UP001060164">
    <property type="component" value="Chromosome"/>
</dbReference>
<dbReference type="Gene3D" id="2.130.10.10">
    <property type="entry name" value="YVTN repeat-like/Quinoprotein amine dehydrogenase"/>
    <property type="match status" value="1"/>
</dbReference>
<keyword evidence="2" id="KW-0812">Transmembrane</keyword>
<protein>
    <recommendedName>
        <fullName evidence="5">Glycosyl hydrolase</fullName>
    </recommendedName>
</protein>
<dbReference type="EMBL" id="CP102290">
    <property type="protein sequence ID" value="UWP60572.1"/>
    <property type="molecule type" value="Genomic_DNA"/>
</dbReference>
<evidence type="ECO:0000313" key="3">
    <source>
        <dbReference type="EMBL" id="UWP60572.1"/>
    </source>
</evidence>
<evidence type="ECO:0000313" key="4">
    <source>
        <dbReference type="Proteomes" id="UP001060164"/>
    </source>
</evidence>
<keyword evidence="4" id="KW-1185">Reference proteome</keyword>
<reference evidence="3" key="1">
    <citation type="journal article" date="2022" name="Cell">
        <title>Design, construction, and in vivo augmentation of a complex gut microbiome.</title>
        <authorList>
            <person name="Cheng A.G."/>
            <person name="Ho P.Y."/>
            <person name="Aranda-Diaz A."/>
            <person name="Jain S."/>
            <person name="Yu F.B."/>
            <person name="Meng X."/>
            <person name="Wang M."/>
            <person name="Iakiviak M."/>
            <person name="Nagashima K."/>
            <person name="Zhao A."/>
            <person name="Murugkar P."/>
            <person name="Patil A."/>
            <person name="Atabakhsh K."/>
            <person name="Weakley A."/>
            <person name="Yan J."/>
            <person name="Brumbaugh A.R."/>
            <person name="Higginbottom S."/>
            <person name="Dimas A."/>
            <person name="Shiver A.L."/>
            <person name="Deutschbauer A."/>
            <person name="Neff N."/>
            <person name="Sonnenburg J.L."/>
            <person name="Huang K.C."/>
            <person name="Fischbach M.A."/>
        </authorList>
    </citation>
    <scope>NUCLEOTIDE SEQUENCE</scope>
    <source>
        <strain evidence="3">DSM 19829</strain>
    </source>
</reference>
<dbReference type="InterPro" id="IPR015943">
    <property type="entry name" value="WD40/YVTN_repeat-like_dom_sf"/>
</dbReference>
<evidence type="ECO:0000256" key="1">
    <source>
        <dbReference type="SAM" id="MobiDB-lite"/>
    </source>
</evidence>
<feature type="transmembrane region" description="Helical" evidence="2">
    <location>
        <begin position="12"/>
        <end position="34"/>
    </location>
</feature>
<feature type="region of interest" description="Disordered" evidence="1">
    <location>
        <begin position="319"/>
        <end position="345"/>
    </location>
</feature>